<gene>
    <name evidence="2" type="ORF">KK1_045432</name>
</gene>
<dbReference type="Proteomes" id="UP000075243">
    <property type="component" value="Unassembled WGS sequence"/>
</dbReference>
<organism evidence="2 3">
    <name type="scientific">Cajanus cajan</name>
    <name type="common">Pigeon pea</name>
    <name type="synonym">Cajanus indicus</name>
    <dbReference type="NCBI Taxonomy" id="3821"/>
    <lineage>
        <taxon>Eukaryota</taxon>
        <taxon>Viridiplantae</taxon>
        <taxon>Streptophyta</taxon>
        <taxon>Embryophyta</taxon>
        <taxon>Tracheophyta</taxon>
        <taxon>Spermatophyta</taxon>
        <taxon>Magnoliopsida</taxon>
        <taxon>eudicotyledons</taxon>
        <taxon>Gunneridae</taxon>
        <taxon>Pentapetalae</taxon>
        <taxon>rosids</taxon>
        <taxon>fabids</taxon>
        <taxon>Fabales</taxon>
        <taxon>Fabaceae</taxon>
        <taxon>Papilionoideae</taxon>
        <taxon>50 kb inversion clade</taxon>
        <taxon>NPAAA clade</taxon>
        <taxon>indigoferoid/millettioid clade</taxon>
        <taxon>Phaseoleae</taxon>
        <taxon>Cajanus</taxon>
    </lineage>
</organism>
<keyword evidence="3" id="KW-1185">Reference proteome</keyword>
<evidence type="ECO:0000256" key="1">
    <source>
        <dbReference type="SAM" id="Coils"/>
    </source>
</evidence>
<accession>A0A151QTV3</accession>
<dbReference type="EMBL" id="KQ484802">
    <property type="protein sequence ID" value="KYP33699.1"/>
    <property type="molecule type" value="Genomic_DNA"/>
</dbReference>
<keyword evidence="1" id="KW-0175">Coiled coil</keyword>
<protein>
    <recommendedName>
        <fullName evidence="4">Agamous-like MADS-box protein AGL62</fullName>
    </recommendedName>
</protein>
<dbReference type="AlphaFoldDB" id="A0A151QTV3"/>
<evidence type="ECO:0000313" key="3">
    <source>
        <dbReference type="Proteomes" id="UP000075243"/>
    </source>
</evidence>
<feature type="coiled-coil region" evidence="1">
    <location>
        <begin position="6"/>
        <end position="40"/>
    </location>
</feature>
<evidence type="ECO:0000313" key="2">
    <source>
        <dbReference type="EMBL" id="KYP33699.1"/>
    </source>
</evidence>
<proteinExistence type="predicted"/>
<dbReference type="Gramene" id="C.cajan_43653.t">
    <property type="protein sequence ID" value="C.cajan_43653.t.cds1"/>
    <property type="gene ID" value="C.cajan_43653"/>
</dbReference>
<reference evidence="2" key="1">
    <citation type="journal article" date="2012" name="Nat. Biotechnol.">
        <title>Draft genome sequence of pigeonpea (Cajanus cajan), an orphan legume crop of resource-poor farmers.</title>
        <authorList>
            <person name="Varshney R.K."/>
            <person name="Chen W."/>
            <person name="Li Y."/>
            <person name="Bharti A.K."/>
            <person name="Saxena R.K."/>
            <person name="Schlueter J.A."/>
            <person name="Donoghue M.T."/>
            <person name="Azam S."/>
            <person name="Fan G."/>
            <person name="Whaley A.M."/>
            <person name="Farmer A.D."/>
            <person name="Sheridan J."/>
            <person name="Iwata A."/>
            <person name="Tuteja R."/>
            <person name="Penmetsa R.V."/>
            <person name="Wu W."/>
            <person name="Upadhyaya H.D."/>
            <person name="Yang S.P."/>
            <person name="Shah T."/>
            <person name="Saxena K.B."/>
            <person name="Michael T."/>
            <person name="McCombie W.R."/>
            <person name="Yang B."/>
            <person name="Zhang G."/>
            <person name="Yang H."/>
            <person name="Wang J."/>
            <person name="Spillane C."/>
            <person name="Cook D.R."/>
            <person name="May G.D."/>
            <person name="Xu X."/>
            <person name="Jackson S.A."/>
        </authorList>
    </citation>
    <scope>NUCLEOTIDE SEQUENCE [LARGE SCALE GENOMIC DNA]</scope>
</reference>
<sequence>MNRACTTEQEETVETLRVEYEAVQNQLKEDRNRLQAMVESQSHHSNPWWDLPIEDMSLDNLQHFKTSLENLKFNLVAAVQGKPLTSSVPPMPSSMVCPMPYTTVPPQQWC</sequence>
<name>A0A151QTV3_CAJCA</name>
<evidence type="ECO:0008006" key="4">
    <source>
        <dbReference type="Google" id="ProtNLM"/>
    </source>
</evidence>